<evidence type="ECO:0000313" key="2">
    <source>
        <dbReference type="Proteomes" id="UP000050465"/>
    </source>
</evidence>
<dbReference type="AlphaFoldDB" id="A0A0P7ZIY3"/>
<name>A0A0P7ZIY3_9CYAN</name>
<organism evidence="1 2">
    <name type="scientific">Phormidesmis priestleyi Ana</name>
    <dbReference type="NCBI Taxonomy" id="1666911"/>
    <lineage>
        <taxon>Bacteria</taxon>
        <taxon>Bacillati</taxon>
        <taxon>Cyanobacteriota</taxon>
        <taxon>Cyanophyceae</taxon>
        <taxon>Leptolyngbyales</taxon>
        <taxon>Leptolyngbyaceae</taxon>
        <taxon>Phormidesmis</taxon>
    </lineage>
</organism>
<proteinExistence type="predicted"/>
<accession>A0A0P7ZIY3</accession>
<evidence type="ECO:0000313" key="1">
    <source>
        <dbReference type="EMBL" id="KPQ34611.1"/>
    </source>
</evidence>
<sequence>MNTYFYNDGEREVRVEADSYQQISTSGNFGGGQCPVDYRLTYTVDQYNSSGGYVNTLLNRLFSSFIRGPIVAIYLRADKRQLLVEQSNGLIRSQGLPTSTNYMDNLRDITLTRRDGLPDNCGSLSGGCETEFFRNGAIFFTLDSCPPIREGDDCASCCAELLPIARTIRV</sequence>
<comment type="caution">
    <text evidence="1">The sequence shown here is derived from an EMBL/GenBank/DDBJ whole genome shotgun (WGS) entry which is preliminary data.</text>
</comment>
<dbReference type="STRING" id="1666911.HLUCCA11_13945"/>
<gene>
    <name evidence="1" type="ORF">HLUCCA11_13945</name>
</gene>
<reference evidence="1 2" key="1">
    <citation type="submission" date="2015-09" db="EMBL/GenBank/DDBJ databases">
        <title>Identification and resolution of microdiversity through metagenomic sequencing of parallel consortia.</title>
        <authorList>
            <person name="Nelson W.C."/>
            <person name="Romine M.F."/>
            <person name="Lindemann S.R."/>
        </authorList>
    </citation>
    <scope>NUCLEOTIDE SEQUENCE [LARGE SCALE GENOMIC DNA]</scope>
    <source>
        <strain evidence="1">Ana</strain>
    </source>
</reference>
<dbReference type="Proteomes" id="UP000050465">
    <property type="component" value="Unassembled WGS sequence"/>
</dbReference>
<protein>
    <submittedName>
        <fullName evidence="1">Uncharacterized protein</fullName>
    </submittedName>
</protein>
<dbReference type="EMBL" id="LJZR01000018">
    <property type="protein sequence ID" value="KPQ34611.1"/>
    <property type="molecule type" value="Genomic_DNA"/>
</dbReference>